<sequence>MGQGLGLRPGIIDGAISISAVQ</sequence>
<comment type="caution">
    <text evidence="1">The sequence shown here is derived from an EMBL/GenBank/DDBJ whole genome shotgun (WGS) entry which is preliminary data.</text>
</comment>
<evidence type="ECO:0000313" key="2">
    <source>
        <dbReference type="Proteomes" id="UP000265520"/>
    </source>
</evidence>
<evidence type="ECO:0000313" key="1">
    <source>
        <dbReference type="EMBL" id="MCI19286.1"/>
    </source>
</evidence>
<protein>
    <submittedName>
        <fullName evidence="1">Uncharacterized protein</fullName>
    </submittedName>
</protein>
<dbReference type="AlphaFoldDB" id="A0A392Q6W3"/>
<feature type="non-terminal residue" evidence="1">
    <location>
        <position position="22"/>
    </location>
</feature>
<organism evidence="1 2">
    <name type="scientific">Trifolium medium</name>
    <dbReference type="NCBI Taxonomy" id="97028"/>
    <lineage>
        <taxon>Eukaryota</taxon>
        <taxon>Viridiplantae</taxon>
        <taxon>Streptophyta</taxon>
        <taxon>Embryophyta</taxon>
        <taxon>Tracheophyta</taxon>
        <taxon>Spermatophyta</taxon>
        <taxon>Magnoliopsida</taxon>
        <taxon>eudicotyledons</taxon>
        <taxon>Gunneridae</taxon>
        <taxon>Pentapetalae</taxon>
        <taxon>rosids</taxon>
        <taxon>fabids</taxon>
        <taxon>Fabales</taxon>
        <taxon>Fabaceae</taxon>
        <taxon>Papilionoideae</taxon>
        <taxon>50 kb inversion clade</taxon>
        <taxon>NPAAA clade</taxon>
        <taxon>Hologalegina</taxon>
        <taxon>IRL clade</taxon>
        <taxon>Trifolieae</taxon>
        <taxon>Trifolium</taxon>
    </lineage>
</organism>
<reference evidence="1 2" key="1">
    <citation type="journal article" date="2018" name="Front. Plant Sci.">
        <title>Red Clover (Trifolium pratense) and Zigzag Clover (T. medium) - A Picture of Genomic Similarities and Differences.</title>
        <authorList>
            <person name="Dluhosova J."/>
            <person name="Istvanek J."/>
            <person name="Nedelnik J."/>
            <person name="Repkova J."/>
        </authorList>
    </citation>
    <scope>NUCLEOTIDE SEQUENCE [LARGE SCALE GENOMIC DNA]</scope>
    <source>
        <strain evidence="2">cv. 10/8</strain>
        <tissue evidence="1">Leaf</tissue>
    </source>
</reference>
<name>A0A392Q6W3_9FABA</name>
<accession>A0A392Q6W3</accession>
<dbReference type="Proteomes" id="UP000265520">
    <property type="component" value="Unassembled WGS sequence"/>
</dbReference>
<keyword evidence="2" id="KW-1185">Reference proteome</keyword>
<proteinExistence type="predicted"/>
<dbReference type="EMBL" id="LXQA010114098">
    <property type="protein sequence ID" value="MCI19286.1"/>
    <property type="molecule type" value="Genomic_DNA"/>
</dbReference>